<dbReference type="GO" id="GO:0030246">
    <property type="term" value="F:carbohydrate binding"/>
    <property type="evidence" value="ECO:0007669"/>
    <property type="project" value="UniProtKB-KW"/>
</dbReference>
<dbReference type="PANTHER" id="PTHR22803">
    <property type="entry name" value="MANNOSE, PHOSPHOLIPASE, LECTIN RECEPTOR RELATED"/>
    <property type="match status" value="1"/>
</dbReference>
<feature type="domain" description="C-type lectin" evidence="1">
    <location>
        <begin position="39"/>
        <end position="153"/>
    </location>
</feature>
<organism evidence="2 3">
    <name type="scientific">Dinothrombium tinctorium</name>
    <dbReference type="NCBI Taxonomy" id="1965070"/>
    <lineage>
        <taxon>Eukaryota</taxon>
        <taxon>Metazoa</taxon>
        <taxon>Ecdysozoa</taxon>
        <taxon>Arthropoda</taxon>
        <taxon>Chelicerata</taxon>
        <taxon>Arachnida</taxon>
        <taxon>Acari</taxon>
        <taxon>Acariformes</taxon>
        <taxon>Trombidiformes</taxon>
        <taxon>Prostigmata</taxon>
        <taxon>Anystina</taxon>
        <taxon>Parasitengona</taxon>
        <taxon>Trombidioidea</taxon>
        <taxon>Trombidiidae</taxon>
        <taxon>Dinothrombium</taxon>
    </lineage>
</organism>
<dbReference type="PROSITE" id="PS50041">
    <property type="entry name" value="C_TYPE_LECTIN_2"/>
    <property type="match status" value="1"/>
</dbReference>
<protein>
    <submittedName>
        <fullName evidence="2">C-type lectin domain family 4 member G-like protein</fullName>
    </submittedName>
</protein>
<evidence type="ECO:0000313" key="2">
    <source>
        <dbReference type="EMBL" id="RWS11780.1"/>
    </source>
</evidence>
<dbReference type="SUPFAM" id="SSF56436">
    <property type="entry name" value="C-type lectin-like"/>
    <property type="match status" value="1"/>
</dbReference>
<keyword evidence="3" id="KW-1185">Reference proteome</keyword>
<evidence type="ECO:0000313" key="3">
    <source>
        <dbReference type="Proteomes" id="UP000285301"/>
    </source>
</evidence>
<proteinExistence type="predicted"/>
<dbReference type="Gene3D" id="3.10.100.10">
    <property type="entry name" value="Mannose-Binding Protein A, subunit A"/>
    <property type="match status" value="1"/>
</dbReference>
<comment type="caution">
    <text evidence="2">The sequence shown here is derived from an EMBL/GenBank/DDBJ whole genome shotgun (WGS) entry which is preliminary data.</text>
</comment>
<dbReference type="Proteomes" id="UP000285301">
    <property type="component" value="Unassembled WGS sequence"/>
</dbReference>
<name>A0A443R943_9ACAR</name>
<dbReference type="OrthoDB" id="6133475at2759"/>
<dbReference type="InterPro" id="IPR016187">
    <property type="entry name" value="CTDL_fold"/>
</dbReference>
<dbReference type="InterPro" id="IPR050111">
    <property type="entry name" value="C-type_lectin/snaclec_domain"/>
</dbReference>
<dbReference type="InterPro" id="IPR016186">
    <property type="entry name" value="C-type_lectin-like/link_sf"/>
</dbReference>
<dbReference type="AlphaFoldDB" id="A0A443R943"/>
<dbReference type="EMBL" id="NCKU01001572">
    <property type="protein sequence ID" value="RWS11780.1"/>
    <property type="molecule type" value="Genomic_DNA"/>
</dbReference>
<reference evidence="2 3" key="1">
    <citation type="journal article" date="2018" name="Gigascience">
        <title>Genomes of trombidid mites reveal novel predicted allergens and laterally-transferred genes associated with secondary metabolism.</title>
        <authorList>
            <person name="Dong X."/>
            <person name="Chaisiri K."/>
            <person name="Xia D."/>
            <person name="Armstrong S.D."/>
            <person name="Fang Y."/>
            <person name="Donnelly M.J."/>
            <person name="Kadowaki T."/>
            <person name="McGarry J.W."/>
            <person name="Darby A.C."/>
            <person name="Makepeace B.L."/>
        </authorList>
    </citation>
    <scope>NUCLEOTIDE SEQUENCE [LARGE SCALE GENOMIC DNA]</scope>
    <source>
        <strain evidence="2">UoL-WK</strain>
    </source>
</reference>
<keyword evidence="2" id="KW-0430">Lectin</keyword>
<dbReference type="InterPro" id="IPR001304">
    <property type="entry name" value="C-type_lectin-like"/>
</dbReference>
<sequence length="205" mass="23761">MASMNFDVNYIELSRLLVKNACQISNLSASDCPKSWLQYENRCYLISHNGRTLQSAFEYCKLLGAHLAIFRSLGEQEFLASKFKEGTLYWIGSLQVTRGRMFYIWLDLTPINYHWNWLPGKPNYYENACSGVSVGKEYFSDDTCPTGRGFICQKLNRNETLLFDEYPGTLTDYIGHKMVKNDNFKSEIFQFFKSYQNQARSGKSC</sequence>
<gene>
    <name evidence="2" type="ORF">B4U79_18038</name>
</gene>
<evidence type="ECO:0000259" key="1">
    <source>
        <dbReference type="PROSITE" id="PS50041"/>
    </source>
</evidence>
<dbReference type="STRING" id="1965070.A0A443R943"/>
<dbReference type="SMART" id="SM00034">
    <property type="entry name" value="CLECT"/>
    <property type="match status" value="1"/>
</dbReference>
<accession>A0A443R943</accession>
<dbReference type="Pfam" id="PF00059">
    <property type="entry name" value="Lectin_C"/>
    <property type="match status" value="1"/>
</dbReference>